<keyword evidence="5" id="KW-1185">Reference proteome</keyword>
<dbReference type="Proteomes" id="UP000321570">
    <property type="component" value="Unassembled WGS sequence"/>
</dbReference>
<gene>
    <name evidence="4" type="ORF">WMSIL1_LOCUS1085</name>
</gene>
<keyword evidence="1" id="KW-0175">Coiled coil</keyword>
<dbReference type="SMART" id="SM00033">
    <property type="entry name" value="CH"/>
    <property type="match status" value="1"/>
</dbReference>
<dbReference type="InterPro" id="IPR001715">
    <property type="entry name" value="CH_dom"/>
</dbReference>
<dbReference type="InterPro" id="IPR036872">
    <property type="entry name" value="CH_dom_sf"/>
</dbReference>
<evidence type="ECO:0000256" key="2">
    <source>
        <dbReference type="SAM" id="MobiDB-lite"/>
    </source>
</evidence>
<name>A0A564XZ87_HYMDI</name>
<dbReference type="AlphaFoldDB" id="A0A564XZ87"/>
<sequence>MFKEKLNQSGSQRLNKMAQFKPTAESARERAYLSWINSKISAVCPGMLLRSLDDESMRNGTALAELIDAASASRIQIKTPCTTETEKITNIKMILHRLRELNVPISTIKPEDIVQGNKNSVMRLLLAISASFMPSHIHDIKHEIRDRHAVFGGQKVWHHVTTVGSEATLSQHRYFPTTYRIQPITIHRLVPAVRPPLLHVTAAPVQPQFQQRYSKNISSSSLAQKISSHIYNREHRERSLQKSQLEKQTRLRSCESLVLREEPENPIRPSKSLNALHGKTFVSKLVIPQLRNVRSFSLMTRGSNSVQSKASATAENRPSYDGYVNHAFSDLPLEGVANQPPVQVASPAAQIAKFRLDLANVKSDLIQLQEVLSASNATESGITQTVSDYTLSSTLAEENMKNGFSQSSGNNSANDKKLSKSTTNEIESLYRLLKVRTEAMDACLVDNAELRQAVGELTNSLKQLQMENESLRQRLSGNMGPQANNSANGPRNWSFSSESIPNTPCSPPDTTQQTNFRLVNGQPYSTLS</sequence>
<feature type="region of interest" description="Disordered" evidence="2">
    <location>
        <begin position="475"/>
        <end position="528"/>
    </location>
</feature>
<reference evidence="4 5" key="1">
    <citation type="submission" date="2019-07" db="EMBL/GenBank/DDBJ databases">
        <authorList>
            <person name="Jastrzebski P J."/>
            <person name="Paukszto L."/>
            <person name="Jastrzebski P J."/>
        </authorList>
    </citation>
    <scope>NUCLEOTIDE SEQUENCE [LARGE SCALE GENOMIC DNA]</scope>
    <source>
        <strain evidence="4 5">WMS-il1</strain>
    </source>
</reference>
<evidence type="ECO:0000313" key="5">
    <source>
        <dbReference type="Proteomes" id="UP000321570"/>
    </source>
</evidence>
<dbReference type="EMBL" id="CABIJS010000022">
    <property type="protein sequence ID" value="VUZ39654.1"/>
    <property type="molecule type" value="Genomic_DNA"/>
</dbReference>
<dbReference type="Pfam" id="PF00307">
    <property type="entry name" value="CH"/>
    <property type="match status" value="1"/>
</dbReference>
<feature type="region of interest" description="Disordered" evidence="2">
    <location>
        <begin position="401"/>
        <end position="421"/>
    </location>
</feature>
<feature type="region of interest" description="Disordered" evidence="2">
    <location>
        <begin position="1"/>
        <end position="20"/>
    </location>
</feature>
<evidence type="ECO:0000259" key="3">
    <source>
        <dbReference type="PROSITE" id="PS50021"/>
    </source>
</evidence>
<organism evidence="4 5">
    <name type="scientific">Hymenolepis diminuta</name>
    <name type="common">Rat tapeworm</name>
    <dbReference type="NCBI Taxonomy" id="6216"/>
    <lineage>
        <taxon>Eukaryota</taxon>
        <taxon>Metazoa</taxon>
        <taxon>Spiralia</taxon>
        <taxon>Lophotrochozoa</taxon>
        <taxon>Platyhelminthes</taxon>
        <taxon>Cestoda</taxon>
        <taxon>Eucestoda</taxon>
        <taxon>Cyclophyllidea</taxon>
        <taxon>Hymenolepididae</taxon>
        <taxon>Hymenolepis</taxon>
    </lineage>
</organism>
<feature type="domain" description="Calponin-homology (CH)" evidence="3">
    <location>
        <begin position="26"/>
        <end position="133"/>
    </location>
</feature>
<proteinExistence type="predicted"/>
<dbReference type="PROSITE" id="PS50021">
    <property type="entry name" value="CH"/>
    <property type="match status" value="1"/>
</dbReference>
<dbReference type="Gene3D" id="1.10.418.10">
    <property type="entry name" value="Calponin-like domain"/>
    <property type="match status" value="1"/>
</dbReference>
<feature type="coiled-coil region" evidence="1">
    <location>
        <begin position="447"/>
        <end position="474"/>
    </location>
</feature>
<accession>A0A564XZ87</accession>
<evidence type="ECO:0000256" key="1">
    <source>
        <dbReference type="SAM" id="Coils"/>
    </source>
</evidence>
<feature type="compositionally biased region" description="Polar residues" evidence="2">
    <location>
        <begin position="401"/>
        <end position="413"/>
    </location>
</feature>
<dbReference type="SUPFAM" id="SSF47576">
    <property type="entry name" value="Calponin-homology domain, CH-domain"/>
    <property type="match status" value="1"/>
</dbReference>
<evidence type="ECO:0000313" key="4">
    <source>
        <dbReference type="EMBL" id="VUZ39654.1"/>
    </source>
</evidence>
<protein>
    <recommendedName>
        <fullName evidence="3">Calponin-homology (CH) domain-containing protein</fullName>
    </recommendedName>
</protein>